<keyword evidence="4 7" id="KW-1133">Transmembrane helix</keyword>
<dbReference type="Pfam" id="PF00230">
    <property type="entry name" value="MIP"/>
    <property type="match status" value="1"/>
</dbReference>
<evidence type="ECO:0000313" key="8">
    <source>
        <dbReference type="EMBL" id="RZU53321.1"/>
    </source>
</evidence>
<dbReference type="PANTHER" id="PTHR19139:SF199">
    <property type="entry name" value="MIP17260P"/>
    <property type="match status" value="1"/>
</dbReference>
<organism evidence="8 9">
    <name type="scientific">Krasilnikovia cinnamomea</name>
    <dbReference type="NCBI Taxonomy" id="349313"/>
    <lineage>
        <taxon>Bacteria</taxon>
        <taxon>Bacillati</taxon>
        <taxon>Actinomycetota</taxon>
        <taxon>Actinomycetes</taxon>
        <taxon>Micromonosporales</taxon>
        <taxon>Micromonosporaceae</taxon>
        <taxon>Krasilnikovia</taxon>
    </lineage>
</organism>
<feature type="transmembrane region" description="Helical" evidence="7">
    <location>
        <begin position="51"/>
        <end position="73"/>
    </location>
</feature>
<evidence type="ECO:0000256" key="7">
    <source>
        <dbReference type="SAM" id="Phobius"/>
    </source>
</evidence>
<reference evidence="8 9" key="1">
    <citation type="submission" date="2019-02" db="EMBL/GenBank/DDBJ databases">
        <title>Sequencing the genomes of 1000 actinobacteria strains.</title>
        <authorList>
            <person name="Klenk H.-P."/>
        </authorList>
    </citation>
    <scope>NUCLEOTIDE SEQUENCE [LARGE SCALE GENOMIC DNA]</scope>
    <source>
        <strain evidence="8 9">DSM 45162</strain>
    </source>
</reference>
<evidence type="ECO:0000256" key="2">
    <source>
        <dbReference type="ARBA" id="ARBA00006175"/>
    </source>
</evidence>
<proteinExistence type="inferred from homology"/>
<dbReference type="Gene3D" id="1.20.1080.10">
    <property type="entry name" value="Glycerol uptake facilitator protein"/>
    <property type="match status" value="2"/>
</dbReference>
<feature type="transmembrane region" description="Helical" evidence="7">
    <location>
        <begin position="12"/>
        <end position="31"/>
    </location>
</feature>
<comment type="subcellular location">
    <subcellularLocation>
        <location evidence="1">Membrane</location>
        <topology evidence="1">Multi-pass membrane protein</topology>
    </subcellularLocation>
</comment>
<dbReference type="AlphaFoldDB" id="A0A4Q7ZRA1"/>
<evidence type="ECO:0000256" key="1">
    <source>
        <dbReference type="ARBA" id="ARBA00004141"/>
    </source>
</evidence>
<comment type="similarity">
    <text evidence="2 6">Belongs to the MIP/aquaporin (TC 1.A.8) family.</text>
</comment>
<evidence type="ECO:0000256" key="5">
    <source>
        <dbReference type="ARBA" id="ARBA00023136"/>
    </source>
</evidence>
<keyword evidence="5 7" id="KW-0472">Membrane</keyword>
<keyword evidence="9" id="KW-1185">Reference proteome</keyword>
<dbReference type="GO" id="GO:0005886">
    <property type="term" value="C:plasma membrane"/>
    <property type="evidence" value="ECO:0007669"/>
    <property type="project" value="TreeGrafter"/>
</dbReference>
<dbReference type="PRINTS" id="PR00783">
    <property type="entry name" value="MINTRINSICP"/>
</dbReference>
<comment type="caution">
    <text evidence="8">The sequence shown here is derived from an EMBL/GenBank/DDBJ whole genome shotgun (WGS) entry which is preliminary data.</text>
</comment>
<dbReference type="SUPFAM" id="SSF81338">
    <property type="entry name" value="Aquaporin-like"/>
    <property type="match status" value="1"/>
</dbReference>
<keyword evidence="6" id="KW-0813">Transport</keyword>
<dbReference type="PANTHER" id="PTHR19139">
    <property type="entry name" value="AQUAPORIN TRANSPORTER"/>
    <property type="match status" value="1"/>
</dbReference>
<dbReference type="InterPro" id="IPR000425">
    <property type="entry name" value="MIP"/>
</dbReference>
<dbReference type="RefSeq" id="WP_130511816.1">
    <property type="nucleotide sequence ID" value="NZ_SHKY01000001.1"/>
</dbReference>
<dbReference type="GO" id="GO:0015250">
    <property type="term" value="F:water channel activity"/>
    <property type="evidence" value="ECO:0007669"/>
    <property type="project" value="TreeGrafter"/>
</dbReference>
<protein>
    <submittedName>
        <fullName evidence="8">Glycerol uptake facilitator-like aquaporin</fullName>
    </submittedName>
</protein>
<feature type="transmembrane region" description="Helical" evidence="7">
    <location>
        <begin position="130"/>
        <end position="151"/>
    </location>
</feature>
<feature type="transmembrane region" description="Helical" evidence="7">
    <location>
        <begin position="204"/>
        <end position="224"/>
    </location>
</feature>
<dbReference type="OrthoDB" id="9807293at2"/>
<evidence type="ECO:0000256" key="4">
    <source>
        <dbReference type="ARBA" id="ARBA00022989"/>
    </source>
</evidence>
<gene>
    <name evidence="8" type="ORF">EV385_5239</name>
</gene>
<sequence length="252" mass="25340">MNPVATWRRLLAEFAGTALLVTAVVGSGIMATQLSPGNVGLQLLENSTATAFALGALILTFGPVSGAHFNPVVSAADWWLGRRHGTGLTAGDLAGYTVAQILGAISGSILANAMFDLAPVSISTTTRSGAHLWLGEVVATTGLLLLIFSLVRSGRASVAPAAVGAYIGAAYWFTSSTSFANPAVTIGRMFSDTFAGIAPASVPAYVGAQVVGLLVGLGLIAALYPHAGIAADAVVVPHANSDPAAEPARSSA</sequence>
<feature type="transmembrane region" description="Helical" evidence="7">
    <location>
        <begin position="93"/>
        <end position="115"/>
    </location>
</feature>
<dbReference type="Proteomes" id="UP000292564">
    <property type="component" value="Unassembled WGS sequence"/>
</dbReference>
<feature type="transmembrane region" description="Helical" evidence="7">
    <location>
        <begin position="163"/>
        <end position="184"/>
    </location>
</feature>
<dbReference type="InterPro" id="IPR023271">
    <property type="entry name" value="Aquaporin-like"/>
</dbReference>
<name>A0A4Q7ZRA1_9ACTN</name>
<keyword evidence="3 6" id="KW-0812">Transmembrane</keyword>
<dbReference type="InterPro" id="IPR034294">
    <property type="entry name" value="Aquaporin_transptr"/>
</dbReference>
<evidence type="ECO:0000256" key="3">
    <source>
        <dbReference type="ARBA" id="ARBA00022692"/>
    </source>
</evidence>
<evidence type="ECO:0000256" key="6">
    <source>
        <dbReference type="RuleBase" id="RU000477"/>
    </source>
</evidence>
<evidence type="ECO:0000313" key="9">
    <source>
        <dbReference type="Proteomes" id="UP000292564"/>
    </source>
</evidence>
<accession>A0A4Q7ZRA1</accession>
<dbReference type="EMBL" id="SHKY01000001">
    <property type="protein sequence ID" value="RZU53321.1"/>
    <property type="molecule type" value="Genomic_DNA"/>
</dbReference>